<dbReference type="EMBL" id="QOVW01000077">
    <property type="protein sequence ID" value="RDB35711.1"/>
    <property type="molecule type" value="Genomic_DNA"/>
</dbReference>
<feature type="modified residue" description="Phosphohistidine" evidence="1">
    <location>
        <position position="69"/>
    </location>
</feature>
<protein>
    <submittedName>
        <fullName evidence="3">Hpt domain-containing protein</fullName>
    </submittedName>
</protein>
<dbReference type="SUPFAM" id="SSF47226">
    <property type="entry name" value="Histidine-containing phosphotransfer domain, HPT domain"/>
    <property type="match status" value="1"/>
</dbReference>
<evidence type="ECO:0000313" key="4">
    <source>
        <dbReference type="Proteomes" id="UP000253934"/>
    </source>
</evidence>
<dbReference type="GO" id="GO:0004672">
    <property type="term" value="F:protein kinase activity"/>
    <property type="evidence" value="ECO:0007669"/>
    <property type="project" value="UniProtKB-ARBA"/>
</dbReference>
<evidence type="ECO:0000256" key="1">
    <source>
        <dbReference type="PROSITE-ProRule" id="PRU00110"/>
    </source>
</evidence>
<dbReference type="PROSITE" id="PS50894">
    <property type="entry name" value="HPT"/>
    <property type="match status" value="1"/>
</dbReference>
<dbReference type="InterPro" id="IPR008207">
    <property type="entry name" value="Sig_transdc_His_kin_Hpt_dom"/>
</dbReference>
<dbReference type="SMART" id="SM00073">
    <property type="entry name" value="HPT"/>
    <property type="match status" value="1"/>
</dbReference>
<dbReference type="RefSeq" id="WP_338635441.1">
    <property type="nucleotide sequence ID" value="NZ_CP146516.1"/>
</dbReference>
<dbReference type="GO" id="GO:0000160">
    <property type="term" value="P:phosphorelay signal transduction system"/>
    <property type="evidence" value="ECO:0007669"/>
    <property type="project" value="InterPro"/>
</dbReference>
<reference evidence="3" key="1">
    <citation type="submission" date="2018-04" db="EMBL/GenBank/DDBJ databases">
        <title>Draft genome sequence of the Candidatus Spirobacillus cienkowskii, a pathogen of freshwater Daphnia species, reconstructed from hemolymph metagenomic reads.</title>
        <authorList>
            <person name="Bresciani L."/>
            <person name="Lemos L.N."/>
            <person name="Wale N."/>
            <person name="Lin J.Y."/>
            <person name="Fernandes G.R."/>
            <person name="Duffy M.A."/>
            <person name="Rodrigues J.M."/>
        </authorList>
    </citation>
    <scope>NUCLEOTIDE SEQUENCE [LARGE SCALE GENOMIC DNA]</scope>
    <source>
        <strain evidence="3">Binning01</strain>
    </source>
</reference>
<dbReference type="InterPro" id="IPR036641">
    <property type="entry name" value="HPT_dom_sf"/>
</dbReference>
<keyword evidence="4" id="KW-1185">Reference proteome</keyword>
<evidence type="ECO:0000313" key="3">
    <source>
        <dbReference type="EMBL" id="RDB35711.1"/>
    </source>
</evidence>
<dbReference type="CDD" id="cd00088">
    <property type="entry name" value="HPT"/>
    <property type="match status" value="1"/>
</dbReference>
<accession>A0A369KM35</accession>
<dbReference type="Proteomes" id="UP000253934">
    <property type="component" value="Unassembled WGS sequence"/>
</dbReference>
<proteinExistence type="predicted"/>
<dbReference type="AlphaFoldDB" id="A0A369KM35"/>
<comment type="caution">
    <text evidence="3">The sequence shown here is derived from an EMBL/GenBank/DDBJ whole genome shotgun (WGS) entry which is preliminary data.</text>
</comment>
<organism evidence="3 4">
    <name type="scientific">Spirobacillus cienkowskii</name>
    <dbReference type="NCBI Taxonomy" id="495820"/>
    <lineage>
        <taxon>Bacteria</taxon>
        <taxon>Pseudomonadati</taxon>
        <taxon>Bdellovibrionota</taxon>
        <taxon>Oligoflexia</taxon>
        <taxon>Silvanigrellales</taxon>
        <taxon>Spirobacillus</taxon>
    </lineage>
</organism>
<gene>
    <name evidence="3" type="ORF">DCC88_08770</name>
</gene>
<dbReference type="Gene3D" id="1.20.120.160">
    <property type="entry name" value="HPT domain"/>
    <property type="match status" value="1"/>
</dbReference>
<evidence type="ECO:0000259" key="2">
    <source>
        <dbReference type="PROSITE" id="PS50894"/>
    </source>
</evidence>
<name>A0A369KM35_9BACT</name>
<dbReference type="Pfam" id="PF01627">
    <property type="entry name" value="Hpt"/>
    <property type="match status" value="1"/>
</dbReference>
<keyword evidence="1" id="KW-0597">Phosphoprotein</keyword>
<sequence length="130" mass="14578">MSAETEFPFLDENIVNNMKELGNGDEEFANRLLIVQLMSVYLDNLPERTQELTTAMQKKDLPVVERSAHTLKSSSRLIGLVAIAEDCQKLEDLAFSKSLNGADPIFLRIIDASKKIPDVIKNKIKSLESK</sequence>
<feature type="domain" description="HPt" evidence="2">
    <location>
        <begin position="30"/>
        <end position="127"/>
    </location>
</feature>